<dbReference type="SUPFAM" id="SSF69786">
    <property type="entry name" value="YggU-like"/>
    <property type="match status" value="1"/>
</dbReference>
<dbReference type="Proteomes" id="UP000244855">
    <property type="component" value="Unassembled WGS sequence"/>
</dbReference>
<dbReference type="InterPro" id="IPR036591">
    <property type="entry name" value="YggU-like_sf"/>
</dbReference>
<evidence type="ECO:0000313" key="3">
    <source>
        <dbReference type="Proteomes" id="UP000244855"/>
    </source>
</evidence>
<comment type="similarity">
    <text evidence="1">Belongs to the UPF0235 family.</text>
</comment>
<sequence>MLAPAIRFVAQKGSKAQHALLYLSCSVKPGVSAAREGITAVSDNSIELCVAAQARDGDANTAVKELIAEVRILTYPLFPQRKHLYRKYKVSYVHLGKLQ</sequence>
<proteinExistence type="inferred from homology"/>
<evidence type="ECO:0000313" key="2">
    <source>
        <dbReference type="EMBL" id="PVH96371.1"/>
    </source>
</evidence>
<keyword evidence="3" id="KW-1185">Reference proteome</keyword>
<dbReference type="AlphaFoldDB" id="A0A2V1DEA7"/>
<dbReference type="InterPro" id="IPR003746">
    <property type="entry name" value="DUF167"/>
</dbReference>
<name>A0A2V1DEA7_9PLEO</name>
<dbReference type="Pfam" id="PF02594">
    <property type="entry name" value="DUF167"/>
    <property type="match status" value="1"/>
</dbReference>
<organism evidence="2 3">
    <name type="scientific">Periconia macrospinosa</name>
    <dbReference type="NCBI Taxonomy" id="97972"/>
    <lineage>
        <taxon>Eukaryota</taxon>
        <taxon>Fungi</taxon>
        <taxon>Dikarya</taxon>
        <taxon>Ascomycota</taxon>
        <taxon>Pezizomycotina</taxon>
        <taxon>Dothideomycetes</taxon>
        <taxon>Pleosporomycetidae</taxon>
        <taxon>Pleosporales</taxon>
        <taxon>Massarineae</taxon>
        <taxon>Periconiaceae</taxon>
        <taxon>Periconia</taxon>
    </lineage>
</organism>
<dbReference type="Gene3D" id="3.30.1200.10">
    <property type="entry name" value="YggU-like"/>
    <property type="match status" value="1"/>
</dbReference>
<dbReference type="EMBL" id="KZ805466">
    <property type="protein sequence ID" value="PVH96371.1"/>
    <property type="molecule type" value="Genomic_DNA"/>
</dbReference>
<dbReference type="OrthoDB" id="244097at2759"/>
<protein>
    <submittedName>
        <fullName evidence="2">Uncharacterized protein</fullName>
    </submittedName>
</protein>
<accession>A0A2V1DEA7</accession>
<evidence type="ECO:0000256" key="1">
    <source>
        <dbReference type="ARBA" id="ARBA00010364"/>
    </source>
</evidence>
<gene>
    <name evidence="2" type="ORF">DM02DRAFT_617283</name>
</gene>
<dbReference type="STRING" id="97972.A0A2V1DEA7"/>
<reference evidence="2 3" key="1">
    <citation type="journal article" date="2018" name="Sci. Rep.">
        <title>Comparative genomics provides insights into the lifestyle and reveals functional heterogeneity of dark septate endophytic fungi.</title>
        <authorList>
            <person name="Knapp D.G."/>
            <person name="Nemeth J.B."/>
            <person name="Barry K."/>
            <person name="Hainaut M."/>
            <person name="Henrissat B."/>
            <person name="Johnson J."/>
            <person name="Kuo A."/>
            <person name="Lim J.H.P."/>
            <person name="Lipzen A."/>
            <person name="Nolan M."/>
            <person name="Ohm R.A."/>
            <person name="Tamas L."/>
            <person name="Grigoriev I.V."/>
            <person name="Spatafora J.W."/>
            <person name="Nagy L.G."/>
            <person name="Kovacs G.M."/>
        </authorList>
    </citation>
    <scope>NUCLEOTIDE SEQUENCE [LARGE SCALE GENOMIC DNA]</scope>
    <source>
        <strain evidence="2 3">DSE2036</strain>
    </source>
</reference>